<reference evidence="1" key="1">
    <citation type="submission" date="2023-10" db="EMBL/GenBank/DDBJ databases">
        <authorList>
            <person name="Chen Y."/>
            <person name="Shah S."/>
            <person name="Dougan E. K."/>
            <person name="Thang M."/>
            <person name="Chan C."/>
        </authorList>
    </citation>
    <scope>NUCLEOTIDE SEQUENCE [LARGE SCALE GENOMIC DNA]</scope>
</reference>
<evidence type="ECO:0000313" key="1">
    <source>
        <dbReference type="EMBL" id="CAK0855064.1"/>
    </source>
</evidence>
<gene>
    <name evidence="1" type="ORF">PCOR1329_LOCUS45910</name>
</gene>
<keyword evidence="2" id="KW-1185">Reference proteome</keyword>
<dbReference type="EMBL" id="CAUYUJ010015516">
    <property type="protein sequence ID" value="CAK0855064.1"/>
    <property type="molecule type" value="Genomic_DNA"/>
</dbReference>
<organism evidence="1 2">
    <name type="scientific">Prorocentrum cordatum</name>
    <dbReference type="NCBI Taxonomy" id="2364126"/>
    <lineage>
        <taxon>Eukaryota</taxon>
        <taxon>Sar</taxon>
        <taxon>Alveolata</taxon>
        <taxon>Dinophyceae</taxon>
        <taxon>Prorocentrales</taxon>
        <taxon>Prorocentraceae</taxon>
        <taxon>Prorocentrum</taxon>
    </lineage>
</organism>
<accession>A0ABN9U8X1</accession>
<dbReference type="Proteomes" id="UP001189429">
    <property type="component" value="Unassembled WGS sequence"/>
</dbReference>
<evidence type="ECO:0000313" key="2">
    <source>
        <dbReference type="Proteomes" id="UP001189429"/>
    </source>
</evidence>
<sequence length="587" mass="62175">MALCGARGDCAPLAAAASLVEAAVRGAAPAKAPRRTVAAVARAAVSASFFKLADAPVPPAATRVGAVADVRPSVVALLGPLRRRRRAARPAAAGELAEVGSPVAAAACAAGAAEAVRAGTGLVLTAGVAPEVPGIAEAGRRQTCVGGGPAAASASAAAELVAPPSAPAAGRAGGSAATLDDVQALAVSMVEQAGEAPWHSAEVRHVLEALRPNDDTITRIVLLYHTCNYIPPRHAEQKKLSLGRPPVAHEAYSSRVADAAEGFGGTHTVLPAVQGMYPVWASRGYGSWVRLRSPSPVPLALARLSRARSAKDAEVRRMARADAALKKHMAAFVRVWRERRRQDSRSTSKVVQNTVTEAAGAGGAGHLAIVGARTPKQDVQNPHCTLSVVGARRRVCVQAGDAVELEDQQGRKAEVLGKATLRVGREHFLHSEWAADLPLSLPSSRLSLRKATVQVRIESIHAAGARIGELPGDPLKGIEASLARLHKGRPKHCPVAELMYRLGRELKREEHEITPLVHRLVTLNWLEDVRDLELAEDRHWERWGFPEKLVVLIKAELLELSENNFLKGWENVTSSVTSRLTSIFAWT</sequence>
<name>A0ABN9U8X1_9DINO</name>
<protein>
    <submittedName>
        <fullName evidence="1">Uncharacterized protein</fullName>
    </submittedName>
</protein>
<comment type="caution">
    <text evidence="1">The sequence shown here is derived from an EMBL/GenBank/DDBJ whole genome shotgun (WGS) entry which is preliminary data.</text>
</comment>
<proteinExistence type="predicted"/>